<dbReference type="SUPFAM" id="SSF110921">
    <property type="entry name" value="2-isopropylmalate synthase LeuA, allosteric (dimerisation) domain"/>
    <property type="match status" value="1"/>
</dbReference>
<dbReference type="InterPro" id="IPR002034">
    <property type="entry name" value="AIPM/Hcit_synth_CS"/>
</dbReference>
<dbReference type="InterPro" id="IPR013785">
    <property type="entry name" value="Aldolase_TIM"/>
</dbReference>
<dbReference type="GO" id="GO:0000287">
    <property type="term" value="F:magnesium ion binding"/>
    <property type="evidence" value="ECO:0007669"/>
    <property type="project" value="UniProtKB-UniRule"/>
</dbReference>
<dbReference type="EC" id="2.3.3.13" evidence="4 10"/>
<feature type="region of interest" description="Regulatory domain" evidence="10">
    <location>
        <begin position="456"/>
        <end position="578"/>
    </location>
</feature>
<dbReference type="InterPro" id="IPR000891">
    <property type="entry name" value="PYR_CT"/>
</dbReference>
<protein>
    <recommendedName>
        <fullName evidence="4 10">2-isopropylmalate synthase</fullName>
        <ecNumber evidence="4 10">2.3.3.13</ecNumber>
    </recommendedName>
    <alternativeName>
        <fullName evidence="10">Alpha-IPM synthase</fullName>
    </alternativeName>
    <alternativeName>
        <fullName evidence="10">Alpha-isopropylmalate synthase</fullName>
    </alternativeName>
</protein>
<feature type="binding site" evidence="10">
    <location>
        <position position="263"/>
    </location>
    <ligand>
        <name>Mg(2+)</name>
        <dbReference type="ChEBI" id="CHEBI:18420"/>
    </ligand>
</feature>
<comment type="pathway">
    <text evidence="2 10">Amino-acid biosynthesis; L-leucine biosynthesis; L-leucine from 3-methyl-2-oxobutanoate: step 1/4.</text>
</comment>
<dbReference type="Pfam" id="PF22615">
    <property type="entry name" value="IPMS_D2"/>
    <property type="match status" value="1"/>
</dbReference>
<name>A0A4Z0W5L1_9GAMM</name>
<proteinExistence type="inferred from homology"/>
<dbReference type="InterPro" id="IPR054692">
    <property type="entry name" value="LeuA-like_post-cat"/>
</dbReference>
<dbReference type="Gene3D" id="3.30.160.270">
    <property type="match status" value="1"/>
</dbReference>
<sequence length="578" mass="64683">MSGIEQNDGIRTEIIGDGSAGTFDYRKYPAYPKPKLSDRTWPDQEITRAPVWASVDLRDGNQALIEPMTVQQKMVFFELLVDIGFKEIEIGFPAASQIDYDFTRRLIEEDLIPQDVTVQVLVQAREELIERTYESLQGVHRAIVHVYNSTSTVQRRDVFRMDQAGIRDLAVQGATWVQEYAKRYPDTDWRFQYSPESFTGTELDYAIDVCNAVLEVWQPRPENPVIINLPATVEMTTPNVFADQIEIVHRQLHHRDAVVLSVHTHNDRGTGIAASELAVMAGADRVEGTLLGNGERTGNMDILTMAMNLYSRGVDPELDLADMARIQKVYEYCNQLPVHPRHPYIGELVYTSFSGSHQDAIRKCMSARKPGDLWDVAYIPIDPTDLGRNYEAVIRVNSQSGKGGVAWLLERETGYNLPRELQPLFSQHVQKEAERTAKEVRADWIVTAFEQEYMARTPLRLGDYRLSSTEAGDDQLSADVHMDGQQQRWVGKGDGPVDAWTSALAQHVGFVVEVDDYAEHTLGTGSDARAVAYVKLKTGERTWWGVGTGGDIARAALDAVSAAVNRELAARAAEAQVA</sequence>
<dbReference type="PROSITE" id="PS50991">
    <property type="entry name" value="PYR_CT"/>
    <property type="match status" value="1"/>
</dbReference>
<dbReference type="EMBL" id="SRMF01000005">
    <property type="protein sequence ID" value="TGG92380.1"/>
    <property type="molecule type" value="Genomic_DNA"/>
</dbReference>
<evidence type="ECO:0000256" key="5">
    <source>
        <dbReference type="ARBA" id="ARBA00022430"/>
    </source>
</evidence>
<comment type="subcellular location">
    <subcellularLocation>
        <location evidence="10">Cytoplasm</location>
    </subcellularLocation>
</comment>
<keyword evidence="5 10" id="KW-0432">Leucine biosynthesis</keyword>
<comment type="function">
    <text evidence="10">Catalyzes the condensation of the acetyl group of acetyl-CoA with 3-methyl-2-oxobutanoate (2-ketoisovalerate) to form 3-carboxy-3-hydroxy-4-methylpentanoate (2-isopropylmalate).</text>
</comment>
<dbReference type="InterPro" id="IPR013709">
    <property type="entry name" value="2-isopropylmalate_synth_dimer"/>
</dbReference>
<feature type="binding site" evidence="10">
    <location>
        <position position="59"/>
    </location>
    <ligand>
        <name>Mg(2+)</name>
        <dbReference type="ChEBI" id="CHEBI:18420"/>
    </ligand>
</feature>
<comment type="cofactor">
    <cofactor evidence="10">
        <name>Mg(2+)</name>
        <dbReference type="ChEBI" id="CHEBI:18420"/>
    </cofactor>
</comment>
<dbReference type="RefSeq" id="WP_135483714.1">
    <property type="nucleotide sequence ID" value="NZ_SRMF01000005.1"/>
</dbReference>
<evidence type="ECO:0000256" key="10">
    <source>
        <dbReference type="HAMAP-Rule" id="MF_00572"/>
    </source>
</evidence>
<keyword evidence="10" id="KW-0460">Magnesium</keyword>
<dbReference type="PROSITE" id="PS00816">
    <property type="entry name" value="AIPM_HOMOCIT_SYNTH_2"/>
    <property type="match status" value="1"/>
</dbReference>
<organism evidence="12 13">
    <name type="scientific">Natronospirillum operosum</name>
    <dbReference type="NCBI Taxonomy" id="2759953"/>
    <lineage>
        <taxon>Bacteria</taxon>
        <taxon>Pseudomonadati</taxon>
        <taxon>Pseudomonadota</taxon>
        <taxon>Gammaproteobacteria</taxon>
        <taxon>Oceanospirillales</taxon>
        <taxon>Natronospirillaceae</taxon>
        <taxon>Natronospirillum</taxon>
    </lineage>
</organism>
<evidence type="ECO:0000313" key="13">
    <source>
        <dbReference type="Proteomes" id="UP000297475"/>
    </source>
</evidence>
<keyword evidence="8 10" id="KW-0479">Metal-binding</keyword>
<keyword evidence="10" id="KW-0963">Cytoplasm</keyword>
<dbReference type="SUPFAM" id="SSF51569">
    <property type="entry name" value="Aldolase"/>
    <property type="match status" value="1"/>
</dbReference>
<dbReference type="PANTHER" id="PTHR46911">
    <property type="match status" value="1"/>
</dbReference>
<accession>A0A4Z0W5L1</accession>
<dbReference type="AlphaFoldDB" id="A0A4Z0W5L1"/>
<dbReference type="InterPro" id="IPR036230">
    <property type="entry name" value="LeuA_allosteric_dom_sf"/>
</dbReference>
<evidence type="ECO:0000256" key="6">
    <source>
        <dbReference type="ARBA" id="ARBA00022605"/>
    </source>
</evidence>
<evidence type="ECO:0000256" key="9">
    <source>
        <dbReference type="ARBA" id="ARBA00023304"/>
    </source>
</evidence>
<comment type="subunit">
    <text evidence="10">Homodimer.</text>
</comment>
<dbReference type="InterPro" id="IPR005668">
    <property type="entry name" value="IPM_Synthase"/>
</dbReference>
<evidence type="ECO:0000256" key="4">
    <source>
        <dbReference type="ARBA" id="ARBA00012973"/>
    </source>
</evidence>
<dbReference type="OrthoDB" id="9803573at2"/>
<dbReference type="PANTHER" id="PTHR46911:SF1">
    <property type="entry name" value="2-ISOPROPYLMALATE SYNTHASE"/>
    <property type="match status" value="1"/>
</dbReference>
<dbReference type="PROSITE" id="PS00815">
    <property type="entry name" value="AIPM_HOMOCIT_SYNTH_1"/>
    <property type="match status" value="1"/>
</dbReference>
<feature type="domain" description="Pyruvate carboxyltransferase" evidence="11">
    <location>
        <begin position="50"/>
        <end position="324"/>
    </location>
</feature>
<comment type="caution">
    <text evidence="12">The sequence shown here is derived from an EMBL/GenBank/DDBJ whole genome shotgun (WGS) entry which is preliminary data.</text>
</comment>
<keyword evidence="6 10" id="KW-0028">Amino-acid biosynthesis</keyword>
<dbReference type="Proteomes" id="UP000297475">
    <property type="component" value="Unassembled WGS sequence"/>
</dbReference>
<evidence type="ECO:0000256" key="1">
    <source>
        <dbReference type="ARBA" id="ARBA00000064"/>
    </source>
</evidence>
<dbReference type="GO" id="GO:0003852">
    <property type="term" value="F:2-isopropylmalate synthase activity"/>
    <property type="evidence" value="ECO:0007669"/>
    <property type="project" value="UniProtKB-UniRule"/>
</dbReference>
<feature type="binding site" evidence="10">
    <location>
        <position position="265"/>
    </location>
    <ligand>
        <name>Mg(2+)</name>
        <dbReference type="ChEBI" id="CHEBI:18420"/>
    </ligand>
</feature>
<dbReference type="Pfam" id="PF08502">
    <property type="entry name" value="LeuA_dimer"/>
    <property type="match status" value="1"/>
</dbReference>
<dbReference type="CDD" id="cd07942">
    <property type="entry name" value="DRE_TIM_LeuA"/>
    <property type="match status" value="1"/>
</dbReference>
<reference evidence="12 13" key="1">
    <citation type="submission" date="2019-04" db="EMBL/GenBank/DDBJ databases">
        <title>Natronospirillum operosus gen. nov., sp. nov., a haloalkaliphilic satellite isolated from decaying biomass of laboratory culture of cyanobacterium Geitlerinema sp. and proposal of Natronospirillaceae fam. nov. and Saccharospirillaceae fam. nov.</title>
        <authorList>
            <person name="Kevbrin V."/>
            <person name="Boltyanskaya Y."/>
            <person name="Koziaeva V."/>
            <person name="Grouzdev D.S."/>
            <person name="Park M."/>
            <person name="Cho J."/>
        </authorList>
    </citation>
    <scope>NUCLEOTIDE SEQUENCE [LARGE SCALE GENOMIC DNA]</scope>
    <source>
        <strain evidence="12 13">G-116</strain>
    </source>
</reference>
<evidence type="ECO:0000259" key="11">
    <source>
        <dbReference type="PROSITE" id="PS50991"/>
    </source>
</evidence>
<dbReference type="HAMAP" id="MF_00572">
    <property type="entry name" value="LeuA_type2"/>
    <property type="match status" value="1"/>
</dbReference>
<dbReference type="Gene3D" id="3.20.20.70">
    <property type="entry name" value="Aldolase class I"/>
    <property type="match status" value="1"/>
</dbReference>
<comment type="catalytic activity">
    <reaction evidence="1 10">
        <text>3-methyl-2-oxobutanoate + acetyl-CoA + H2O = (2S)-2-isopropylmalate + CoA + H(+)</text>
        <dbReference type="Rhea" id="RHEA:21524"/>
        <dbReference type="ChEBI" id="CHEBI:1178"/>
        <dbReference type="ChEBI" id="CHEBI:11851"/>
        <dbReference type="ChEBI" id="CHEBI:15377"/>
        <dbReference type="ChEBI" id="CHEBI:15378"/>
        <dbReference type="ChEBI" id="CHEBI:57287"/>
        <dbReference type="ChEBI" id="CHEBI:57288"/>
        <dbReference type="EC" id="2.3.3.13"/>
    </reaction>
</comment>
<dbReference type="SUPFAM" id="SSF89000">
    <property type="entry name" value="post-HMGL domain-like"/>
    <property type="match status" value="1"/>
</dbReference>
<dbReference type="UniPathway" id="UPA00048">
    <property type="reaction ID" value="UER00070"/>
</dbReference>
<dbReference type="GO" id="GO:0009098">
    <property type="term" value="P:L-leucine biosynthetic process"/>
    <property type="evidence" value="ECO:0007669"/>
    <property type="project" value="UniProtKB-UniRule"/>
</dbReference>
<evidence type="ECO:0000256" key="2">
    <source>
        <dbReference type="ARBA" id="ARBA00004689"/>
    </source>
</evidence>
<evidence type="ECO:0000256" key="7">
    <source>
        <dbReference type="ARBA" id="ARBA00022679"/>
    </source>
</evidence>
<keyword evidence="12" id="KW-0012">Acyltransferase</keyword>
<dbReference type="SMART" id="SM00917">
    <property type="entry name" value="LeuA_dimer"/>
    <property type="match status" value="1"/>
</dbReference>
<evidence type="ECO:0000256" key="8">
    <source>
        <dbReference type="ARBA" id="ARBA00022723"/>
    </source>
</evidence>
<dbReference type="GO" id="GO:0003985">
    <property type="term" value="F:acetyl-CoA C-acetyltransferase activity"/>
    <property type="evidence" value="ECO:0007669"/>
    <property type="project" value="UniProtKB-UniRule"/>
</dbReference>
<keyword evidence="7 10" id="KW-0808">Transferase</keyword>
<gene>
    <name evidence="10 12" type="primary">leuA</name>
    <name evidence="12" type="ORF">E4656_12950</name>
</gene>
<comment type="similarity">
    <text evidence="3 10">Belongs to the alpha-IPM synthase/homocitrate synthase family. LeuA type 2 subfamily.</text>
</comment>
<dbReference type="GO" id="GO:0005737">
    <property type="term" value="C:cytoplasm"/>
    <property type="evidence" value="ECO:0007669"/>
    <property type="project" value="UniProtKB-SubCell"/>
</dbReference>
<evidence type="ECO:0000313" key="12">
    <source>
        <dbReference type="EMBL" id="TGG92380.1"/>
    </source>
</evidence>
<dbReference type="Pfam" id="PF00682">
    <property type="entry name" value="HMGL-like"/>
    <property type="match status" value="1"/>
</dbReference>
<evidence type="ECO:0000256" key="3">
    <source>
        <dbReference type="ARBA" id="ARBA00009767"/>
    </source>
</evidence>
<keyword evidence="9 10" id="KW-0100">Branched-chain amino acid biosynthesis</keyword>
<keyword evidence="13" id="KW-1185">Reference proteome</keyword>
<feature type="binding site" evidence="10">
    <location>
        <position position="299"/>
    </location>
    <ligand>
        <name>Mg(2+)</name>
        <dbReference type="ChEBI" id="CHEBI:18420"/>
    </ligand>
</feature>
<dbReference type="InterPro" id="IPR039371">
    <property type="entry name" value="LeuA_N_DRE-TIM"/>
</dbReference>